<feature type="transmembrane region" description="Helical" evidence="9">
    <location>
        <begin position="48"/>
        <end position="69"/>
    </location>
</feature>
<dbReference type="GO" id="GO:0005886">
    <property type="term" value="C:plasma membrane"/>
    <property type="evidence" value="ECO:0007669"/>
    <property type="project" value="UniProtKB-SubCell"/>
</dbReference>
<sequence length="352" mass="37580">MSLFSLIVALLFEQFRPLDYRRFVLAPLTALADFLEHHLNGGARQHGVFAWVLAVIAPTLLAGGVFYALYAVSPLLAWLWNVAVLYFTLGFRQFSHFFTDIQLALRMGDLAHAYRLLGEWRGATESDPLPASRDVQPPIPEAGEIARAAIEEALIASHRHVFGVLVCFVLLPGPCGAVLYRCAAFLAEHWGARTGVSGSDEKAEKAEKAGASASLPRAADALTFAEFGVFSTRAFAFIDWLPVRVTAAGFAVVGDFEDAVYCWRTQADRVRDAGIGIVLASGAGALGVRLGSVDGSAAPAASDPPAGATVELGAGDEAEADHMQSAVGLVWRALLLWMLVLLLLGFATLVSN</sequence>
<comment type="subcellular location">
    <subcellularLocation>
        <location evidence="1 9">Cell membrane</location>
        <topology evidence="1 9">Multi-pass membrane protein</topology>
    </subcellularLocation>
</comment>
<comment type="caution">
    <text evidence="10">The sequence shown here is derived from an EMBL/GenBank/DDBJ whole genome shotgun (WGS) entry which is preliminary data.</text>
</comment>
<feature type="transmembrane region" description="Helical" evidence="9">
    <location>
        <begin position="329"/>
        <end position="350"/>
    </location>
</feature>
<evidence type="ECO:0000256" key="2">
    <source>
        <dbReference type="ARBA" id="ARBA00004953"/>
    </source>
</evidence>
<evidence type="ECO:0000256" key="9">
    <source>
        <dbReference type="HAMAP-Rule" id="MF_00024"/>
    </source>
</evidence>
<dbReference type="Proteomes" id="UP000480275">
    <property type="component" value="Unassembled WGS sequence"/>
</dbReference>
<comment type="function">
    <text evidence="9">Converts cobyric acid to cobinamide by the addition of aminopropanol on the F carboxylic group.</text>
</comment>
<dbReference type="GO" id="GO:0009236">
    <property type="term" value="P:cobalamin biosynthetic process"/>
    <property type="evidence" value="ECO:0007669"/>
    <property type="project" value="UniProtKB-UniRule"/>
</dbReference>
<evidence type="ECO:0000313" key="11">
    <source>
        <dbReference type="Proteomes" id="UP000480275"/>
    </source>
</evidence>
<accession>A0A6L5JV63</accession>
<evidence type="ECO:0000313" key="10">
    <source>
        <dbReference type="EMBL" id="MQY50504.1"/>
    </source>
</evidence>
<organism evidence="10 11">
    <name type="scientific">Rhodocyclus tenuis</name>
    <name type="common">Rhodospirillum tenue</name>
    <dbReference type="NCBI Taxonomy" id="1066"/>
    <lineage>
        <taxon>Bacteria</taxon>
        <taxon>Pseudomonadati</taxon>
        <taxon>Pseudomonadota</taxon>
        <taxon>Betaproteobacteria</taxon>
        <taxon>Rhodocyclales</taxon>
        <taxon>Rhodocyclaceae</taxon>
        <taxon>Rhodocyclus</taxon>
    </lineage>
</organism>
<evidence type="ECO:0000256" key="5">
    <source>
        <dbReference type="ARBA" id="ARBA00022573"/>
    </source>
</evidence>
<keyword evidence="5 9" id="KW-0169">Cobalamin biosynthesis</keyword>
<evidence type="ECO:0000256" key="3">
    <source>
        <dbReference type="ARBA" id="ARBA00006263"/>
    </source>
</evidence>
<keyword evidence="8 9" id="KW-0472">Membrane</keyword>
<feature type="transmembrane region" description="Helical" evidence="9">
    <location>
        <begin position="75"/>
        <end position="91"/>
    </location>
</feature>
<keyword evidence="7 9" id="KW-1133">Transmembrane helix</keyword>
<dbReference type="AlphaFoldDB" id="A0A6L5JV63"/>
<dbReference type="EMBL" id="WIXJ01000001">
    <property type="protein sequence ID" value="MQY50504.1"/>
    <property type="molecule type" value="Genomic_DNA"/>
</dbReference>
<dbReference type="InterPro" id="IPR004485">
    <property type="entry name" value="Cobalamin_biosynth_CobD/CbiB"/>
</dbReference>
<dbReference type="OrthoDB" id="8533534at2"/>
<dbReference type="GO" id="GO:0048472">
    <property type="term" value="F:threonine-phosphate decarboxylase activity"/>
    <property type="evidence" value="ECO:0007669"/>
    <property type="project" value="InterPro"/>
</dbReference>
<proteinExistence type="inferred from homology"/>
<evidence type="ECO:0000256" key="8">
    <source>
        <dbReference type="ARBA" id="ARBA00023136"/>
    </source>
</evidence>
<comment type="similarity">
    <text evidence="3 9">Belongs to the CobD/CbiB family.</text>
</comment>
<dbReference type="GO" id="GO:0015420">
    <property type="term" value="F:ABC-type vitamin B12 transporter activity"/>
    <property type="evidence" value="ECO:0007669"/>
    <property type="project" value="UniProtKB-UniRule"/>
</dbReference>
<dbReference type="UniPathway" id="UPA00148"/>
<protein>
    <recommendedName>
        <fullName evidence="9">Cobalamin biosynthesis protein CobD</fullName>
    </recommendedName>
</protein>
<evidence type="ECO:0000256" key="4">
    <source>
        <dbReference type="ARBA" id="ARBA00022475"/>
    </source>
</evidence>
<evidence type="ECO:0000256" key="6">
    <source>
        <dbReference type="ARBA" id="ARBA00022692"/>
    </source>
</evidence>
<comment type="caution">
    <text evidence="9">Lacks conserved residue(s) required for the propagation of feature annotation.</text>
</comment>
<dbReference type="PANTHER" id="PTHR34308:SF1">
    <property type="entry name" value="COBALAMIN BIOSYNTHESIS PROTEIN CBIB"/>
    <property type="match status" value="1"/>
</dbReference>
<gene>
    <name evidence="9" type="primary">cobD</name>
    <name evidence="10" type="ORF">GHK24_01745</name>
</gene>
<keyword evidence="4 9" id="KW-1003">Cell membrane</keyword>
<keyword evidence="6 9" id="KW-0812">Transmembrane</keyword>
<evidence type="ECO:0000256" key="1">
    <source>
        <dbReference type="ARBA" id="ARBA00004651"/>
    </source>
</evidence>
<dbReference type="PANTHER" id="PTHR34308">
    <property type="entry name" value="COBALAMIN BIOSYNTHESIS PROTEIN CBIB"/>
    <property type="match status" value="1"/>
</dbReference>
<reference evidence="10 11" key="1">
    <citation type="submission" date="2019-10" db="EMBL/GenBank/DDBJ databases">
        <title>Whole-genome sequence of the purple nonsulfur photosynthetic bacterium Rhodocyclus tenuis.</title>
        <authorList>
            <person name="Kyndt J.A."/>
            <person name="Meyer T.E."/>
        </authorList>
    </citation>
    <scope>NUCLEOTIDE SEQUENCE [LARGE SCALE GENOMIC DNA]</scope>
    <source>
        <strain evidence="10 11">DSM 110</strain>
    </source>
</reference>
<dbReference type="HAMAP" id="MF_00024">
    <property type="entry name" value="CobD_CbiB"/>
    <property type="match status" value="1"/>
</dbReference>
<comment type="pathway">
    <text evidence="2 9">Cofactor biosynthesis; adenosylcobalamin biosynthesis.</text>
</comment>
<name>A0A6L5JV63_RHOTE</name>
<evidence type="ECO:0000256" key="7">
    <source>
        <dbReference type="ARBA" id="ARBA00022989"/>
    </source>
</evidence>